<name>K0ST13_THAOC</name>
<evidence type="ECO:0000256" key="2">
    <source>
        <dbReference type="SAM" id="SignalP"/>
    </source>
</evidence>
<dbReference type="Proteomes" id="UP000266841">
    <property type="component" value="Unassembled WGS sequence"/>
</dbReference>
<dbReference type="AlphaFoldDB" id="K0ST13"/>
<feature type="signal peptide" evidence="2">
    <location>
        <begin position="1"/>
        <end position="16"/>
    </location>
</feature>
<keyword evidence="2" id="KW-0732">Signal</keyword>
<organism evidence="3 4">
    <name type="scientific">Thalassiosira oceanica</name>
    <name type="common">Marine diatom</name>
    <dbReference type="NCBI Taxonomy" id="159749"/>
    <lineage>
        <taxon>Eukaryota</taxon>
        <taxon>Sar</taxon>
        <taxon>Stramenopiles</taxon>
        <taxon>Ochrophyta</taxon>
        <taxon>Bacillariophyta</taxon>
        <taxon>Coscinodiscophyceae</taxon>
        <taxon>Thalassiosirophycidae</taxon>
        <taxon>Thalassiosirales</taxon>
        <taxon>Thalassiosiraceae</taxon>
        <taxon>Thalassiosira</taxon>
    </lineage>
</organism>
<evidence type="ECO:0000313" key="3">
    <source>
        <dbReference type="EMBL" id="EJK68099.1"/>
    </source>
</evidence>
<reference evidence="3 4" key="1">
    <citation type="journal article" date="2012" name="Genome Biol.">
        <title>Genome and low-iron response of an oceanic diatom adapted to chronic iron limitation.</title>
        <authorList>
            <person name="Lommer M."/>
            <person name="Specht M."/>
            <person name="Roy A.S."/>
            <person name="Kraemer L."/>
            <person name="Andreson R."/>
            <person name="Gutowska M.A."/>
            <person name="Wolf J."/>
            <person name="Bergner S.V."/>
            <person name="Schilhabel M.B."/>
            <person name="Klostermeier U.C."/>
            <person name="Beiko R.G."/>
            <person name="Rosenstiel P."/>
            <person name="Hippler M."/>
            <person name="Laroche J."/>
        </authorList>
    </citation>
    <scope>NUCLEOTIDE SEQUENCE [LARGE SCALE GENOMIC DNA]</scope>
    <source>
        <strain evidence="3 4">CCMP1005</strain>
    </source>
</reference>
<feature type="region of interest" description="Disordered" evidence="1">
    <location>
        <begin position="57"/>
        <end position="79"/>
    </location>
</feature>
<evidence type="ECO:0000256" key="1">
    <source>
        <dbReference type="SAM" id="MobiDB-lite"/>
    </source>
</evidence>
<comment type="caution">
    <text evidence="3">The sequence shown here is derived from an EMBL/GenBank/DDBJ whole genome shotgun (WGS) entry which is preliminary data.</text>
</comment>
<evidence type="ECO:0000313" key="4">
    <source>
        <dbReference type="Proteomes" id="UP000266841"/>
    </source>
</evidence>
<keyword evidence="4" id="KW-1185">Reference proteome</keyword>
<protein>
    <recommendedName>
        <fullName evidence="5">Secreted protein</fullName>
    </recommendedName>
</protein>
<proteinExistence type="predicted"/>
<feature type="chain" id="PRO_5003841421" description="Secreted protein" evidence="2">
    <location>
        <begin position="17"/>
        <end position="79"/>
    </location>
</feature>
<gene>
    <name evidence="3" type="ORF">THAOC_10758</name>
</gene>
<evidence type="ECO:0008006" key="5">
    <source>
        <dbReference type="Google" id="ProtNLM"/>
    </source>
</evidence>
<sequence>MCTFFLPSLLTRLAAALCCVRLIISRVPSHLSDSAARAPIGTAEVLTPLAARLGDCAPRTNVSTGDGSDTNPEDGHSNA</sequence>
<accession>K0ST13</accession>
<dbReference type="EMBL" id="AGNL01012060">
    <property type="protein sequence ID" value="EJK68099.1"/>
    <property type="molecule type" value="Genomic_DNA"/>
</dbReference>
<feature type="compositionally biased region" description="Polar residues" evidence="1">
    <location>
        <begin position="60"/>
        <end position="70"/>
    </location>
</feature>